<keyword evidence="5" id="KW-1185">Reference proteome</keyword>
<comment type="similarity">
    <text evidence="1">Belongs to the hcp beta-lactamase family.</text>
</comment>
<dbReference type="PANTHER" id="PTHR13891">
    <property type="entry name" value="CYTOCHROME C OXIDASE ASSEMBLY FACTOR 7"/>
    <property type="match status" value="1"/>
</dbReference>
<gene>
    <name evidence="4" type="ORF">KYN89_14735</name>
</gene>
<dbReference type="SUPFAM" id="SSF81901">
    <property type="entry name" value="HCP-like"/>
    <property type="match status" value="1"/>
</dbReference>
<evidence type="ECO:0000313" key="4">
    <source>
        <dbReference type="EMBL" id="MBY8338303.1"/>
    </source>
</evidence>
<evidence type="ECO:0000313" key="5">
    <source>
        <dbReference type="Proteomes" id="UP000759298"/>
    </source>
</evidence>
<dbReference type="InterPro" id="IPR011990">
    <property type="entry name" value="TPR-like_helical_dom_sf"/>
</dbReference>
<dbReference type="RefSeq" id="WP_222825799.1">
    <property type="nucleotide sequence ID" value="NZ_JAHWXP010000005.1"/>
</dbReference>
<dbReference type="EMBL" id="JAHWXP010000005">
    <property type="protein sequence ID" value="MBY8338303.1"/>
    <property type="molecule type" value="Genomic_DNA"/>
</dbReference>
<dbReference type="InterPro" id="IPR040239">
    <property type="entry name" value="HcpB-like"/>
</dbReference>
<dbReference type="Proteomes" id="UP000759298">
    <property type="component" value="Unassembled WGS sequence"/>
</dbReference>
<dbReference type="PANTHER" id="PTHR13891:SF1">
    <property type="entry name" value="CYTOCHROME C OXIDASE ASSEMBLY FACTOR 7"/>
    <property type="match status" value="1"/>
</dbReference>
<reference evidence="4 5" key="1">
    <citation type="submission" date="2021-07" db="EMBL/GenBank/DDBJ databases">
        <title>Alteriqipengyuania abyssalis NZ-12B nov, sp.nov isolated from deep sea sponge in pacific ocean.</title>
        <authorList>
            <person name="Tareen S."/>
            <person name="Wink J."/>
        </authorList>
    </citation>
    <scope>NUCLEOTIDE SEQUENCE [LARGE SCALE GENOMIC DNA]</scope>
    <source>
        <strain evidence="4 5">NZ-12B</strain>
    </source>
</reference>
<dbReference type="Gene3D" id="1.25.40.10">
    <property type="entry name" value="Tetratricopeptide repeat domain"/>
    <property type="match status" value="1"/>
</dbReference>
<dbReference type="Pfam" id="PF08238">
    <property type="entry name" value="Sel1"/>
    <property type="match status" value="4"/>
</dbReference>
<accession>A0ABS7PIH3</accession>
<evidence type="ECO:0000256" key="1">
    <source>
        <dbReference type="ARBA" id="ARBA00008486"/>
    </source>
</evidence>
<keyword evidence="2" id="KW-0677">Repeat</keyword>
<organism evidence="4 5">
    <name type="scientific">Alteriqipengyuania abyssalis</name>
    <dbReference type="NCBI Taxonomy" id="2860200"/>
    <lineage>
        <taxon>Bacteria</taxon>
        <taxon>Pseudomonadati</taxon>
        <taxon>Pseudomonadota</taxon>
        <taxon>Alphaproteobacteria</taxon>
        <taxon>Sphingomonadales</taxon>
        <taxon>Erythrobacteraceae</taxon>
        <taxon>Alteriqipengyuania</taxon>
    </lineage>
</organism>
<evidence type="ECO:0000256" key="3">
    <source>
        <dbReference type="SAM" id="SignalP"/>
    </source>
</evidence>
<evidence type="ECO:0000256" key="2">
    <source>
        <dbReference type="ARBA" id="ARBA00022737"/>
    </source>
</evidence>
<keyword evidence="3" id="KW-0732">Signal</keyword>
<protein>
    <submittedName>
        <fullName evidence="4">Sel1 repeat family protein</fullName>
    </submittedName>
</protein>
<proteinExistence type="inferred from homology"/>
<dbReference type="SMART" id="SM00671">
    <property type="entry name" value="SEL1"/>
    <property type="match status" value="5"/>
</dbReference>
<dbReference type="InterPro" id="IPR006597">
    <property type="entry name" value="Sel1-like"/>
</dbReference>
<feature type="signal peptide" evidence="3">
    <location>
        <begin position="1"/>
        <end position="22"/>
    </location>
</feature>
<comment type="caution">
    <text evidence="4">The sequence shown here is derived from an EMBL/GenBank/DDBJ whole genome shotgun (WGS) entry which is preliminary data.</text>
</comment>
<sequence length="258" mass="26412">MRTVRSALPLLAIGIAASLATAAPAQTAPTGNLAAGELTAGDLVDDRLSPEALTADCDTRRNADSCMAMAMRTYEGRGVAMDHRLSRRFSAKACALGQVLGCNMLAALLEDGAGGPNDPEGAARNYRRACDQGYDGACFNLGQLRYNNYAGNPAHLVEARVMFARGCAAGFAQSCNNSAVMLKFGEGGPADLPAARALFERACAAHEANACGNLGAMLLLGEGGPADRERAAPLLSSACKSGVDLACDLAASPDSGAK</sequence>
<feature type="chain" id="PRO_5046386881" evidence="3">
    <location>
        <begin position="23"/>
        <end position="258"/>
    </location>
</feature>
<name>A0ABS7PIH3_9SPHN</name>